<dbReference type="InterPro" id="IPR000182">
    <property type="entry name" value="GNAT_dom"/>
</dbReference>
<feature type="compositionally biased region" description="Basic residues" evidence="1">
    <location>
        <begin position="9"/>
        <end position="18"/>
    </location>
</feature>
<feature type="domain" description="N-acetyltransferase" evidence="2">
    <location>
        <begin position="59"/>
        <end position="194"/>
    </location>
</feature>
<reference evidence="3" key="1">
    <citation type="submission" date="2023-01" db="EMBL/GenBank/DDBJ databases">
        <title>Metagenome sequencing of chrysophaentin producing Chrysophaeum taylorii.</title>
        <authorList>
            <person name="Davison J."/>
            <person name="Bewley C."/>
        </authorList>
    </citation>
    <scope>NUCLEOTIDE SEQUENCE</scope>
    <source>
        <strain evidence="3">NIES-1699</strain>
    </source>
</reference>
<dbReference type="SUPFAM" id="SSF55729">
    <property type="entry name" value="Acyl-CoA N-acyltransferases (Nat)"/>
    <property type="match status" value="1"/>
</dbReference>
<dbReference type="GO" id="GO:0016747">
    <property type="term" value="F:acyltransferase activity, transferring groups other than amino-acyl groups"/>
    <property type="evidence" value="ECO:0007669"/>
    <property type="project" value="InterPro"/>
</dbReference>
<feature type="compositionally biased region" description="Basic and acidic residues" evidence="1">
    <location>
        <begin position="19"/>
        <end position="38"/>
    </location>
</feature>
<evidence type="ECO:0000313" key="4">
    <source>
        <dbReference type="Proteomes" id="UP001230188"/>
    </source>
</evidence>
<dbReference type="EMBL" id="JAQMWT010000659">
    <property type="protein sequence ID" value="KAJ8598729.1"/>
    <property type="molecule type" value="Genomic_DNA"/>
</dbReference>
<dbReference type="PROSITE" id="PS51186">
    <property type="entry name" value="GNAT"/>
    <property type="match status" value="1"/>
</dbReference>
<name>A0AAD7U7M5_9STRA</name>
<dbReference type="Proteomes" id="UP001230188">
    <property type="component" value="Unassembled WGS sequence"/>
</dbReference>
<dbReference type="InterPro" id="IPR016181">
    <property type="entry name" value="Acyl_CoA_acyltransferase"/>
</dbReference>
<keyword evidence="4" id="KW-1185">Reference proteome</keyword>
<dbReference type="AlphaFoldDB" id="A0AAD7U7M5"/>
<comment type="caution">
    <text evidence="3">The sequence shown here is derived from an EMBL/GenBank/DDBJ whole genome shotgun (WGS) entry which is preliminary data.</text>
</comment>
<organism evidence="3 4">
    <name type="scientific">Chrysophaeum taylorii</name>
    <dbReference type="NCBI Taxonomy" id="2483200"/>
    <lineage>
        <taxon>Eukaryota</taxon>
        <taxon>Sar</taxon>
        <taxon>Stramenopiles</taxon>
        <taxon>Ochrophyta</taxon>
        <taxon>Pelagophyceae</taxon>
        <taxon>Pelagomonadales</taxon>
        <taxon>Pelagomonadaceae</taxon>
        <taxon>Chrysophaeum</taxon>
    </lineage>
</organism>
<dbReference type="Gene3D" id="3.40.630.30">
    <property type="match status" value="1"/>
</dbReference>
<dbReference type="Pfam" id="PF13673">
    <property type="entry name" value="Acetyltransf_10"/>
    <property type="match status" value="1"/>
</dbReference>
<protein>
    <recommendedName>
        <fullName evidence="2">N-acetyltransferase domain-containing protein</fullName>
    </recommendedName>
</protein>
<gene>
    <name evidence="3" type="ORF">CTAYLR_010224</name>
</gene>
<evidence type="ECO:0000313" key="3">
    <source>
        <dbReference type="EMBL" id="KAJ8598729.1"/>
    </source>
</evidence>
<evidence type="ECO:0000259" key="2">
    <source>
        <dbReference type="PROSITE" id="PS51186"/>
    </source>
</evidence>
<evidence type="ECO:0000256" key="1">
    <source>
        <dbReference type="SAM" id="MobiDB-lite"/>
    </source>
</evidence>
<accession>A0AAD7U7M5</accession>
<feature type="region of interest" description="Disordered" evidence="1">
    <location>
        <begin position="1"/>
        <end position="38"/>
    </location>
</feature>
<proteinExistence type="predicted"/>
<sequence>MSEIEEPSRRRRCRKKPQRFHEVVDQEPRPSSKPERRKNSIVVVEKIEDEGAISRVLGGLASPRSAALLDAVTALTLEALPLDQEHIDYLLDEAGTATFVAHSADDLVLGGACVRRAHSSLFQLSFLAVDPENRGKRLGARLLKRVLHHARHYRVTRVAAYADHTALDFFEKHGFHAATLPDYLFSSLDQYTLSTLVVANVDAALKLIA</sequence>
<dbReference type="CDD" id="cd04301">
    <property type="entry name" value="NAT_SF"/>
    <property type="match status" value="1"/>
</dbReference>